<dbReference type="EC" id="2.5.1.61" evidence="8"/>
<feature type="domain" description="Porphobilinogen deaminase C-terminal" evidence="10">
    <location>
        <begin position="230"/>
        <end position="297"/>
    </location>
</feature>
<evidence type="ECO:0000259" key="10">
    <source>
        <dbReference type="Pfam" id="PF03900"/>
    </source>
</evidence>
<dbReference type="PROSITE" id="PS00533">
    <property type="entry name" value="PORPHOBILINOGEN_DEAM"/>
    <property type="match status" value="1"/>
</dbReference>
<dbReference type="PIRSF" id="PIRSF001438">
    <property type="entry name" value="4pyrrol_synth_OHMeBilane_synth"/>
    <property type="match status" value="1"/>
</dbReference>
<comment type="function">
    <text evidence="1 8">Tetrapolymerization of the monopyrrole PBG into the hydroxymethylbilane pre-uroporphyrinogen in several discrete steps.</text>
</comment>
<evidence type="ECO:0000256" key="7">
    <source>
        <dbReference type="ARBA" id="ARBA00048169"/>
    </source>
</evidence>
<keyword evidence="5 8" id="KW-0808">Transferase</keyword>
<evidence type="ECO:0000313" key="11">
    <source>
        <dbReference type="EMBL" id="MCS4121160.1"/>
    </source>
</evidence>
<feature type="domain" description="Porphobilinogen deaminase N-terminal" evidence="9">
    <location>
        <begin position="7"/>
        <end position="213"/>
    </location>
</feature>
<dbReference type="Proteomes" id="UP001155144">
    <property type="component" value="Unassembled WGS sequence"/>
</dbReference>
<evidence type="ECO:0000256" key="2">
    <source>
        <dbReference type="ARBA" id="ARBA00004735"/>
    </source>
</evidence>
<dbReference type="GO" id="GO:0004418">
    <property type="term" value="F:hydroxymethylbilane synthase activity"/>
    <property type="evidence" value="ECO:0007669"/>
    <property type="project" value="UniProtKB-UniRule"/>
</dbReference>
<comment type="subunit">
    <text evidence="4 8">Monomer.</text>
</comment>
<sequence length="323" mass="34379">MSISDPLVLGTRGSELALRQANVVRSRLEAAGHRVELETITTRGDEATDTPISEIGDEAVFTKELDRALLQGGVDLAVHSLKDIPSTVPSGLALAAIGEREDPRDAFVAHPSFDGHLHDLPEGATVATASLRRTAQLLTWRSDLEVVPVRGNVDTRLEKLSESDWTGMVLAVAGLVRLGLSLHIRDRIDPSLIVPAVGQGALGIACREDQDALRDLLRETLHHAPSGHAANAERAFLKKVGGGCQVPLGAWAHIDDGTLVLDACIAALDGSEHYRDERRCAPEDGAAVGRELAADLLAMGGDHILDDVLGESREGTSNSPFRP</sequence>
<protein>
    <recommendedName>
        <fullName evidence="8">Porphobilinogen deaminase</fullName>
        <shortName evidence="8">PBG</shortName>
        <ecNumber evidence="8">2.5.1.61</ecNumber>
    </recommendedName>
    <alternativeName>
        <fullName evidence="8">Hydroxymethylbilane synthase</fullName>
        <shortName evidence="8">HMBS</shortName>
    </alternativeName>
    <alternativeName>
        <fullName evidence="8">Pre-uroporphyrinogen synthase</fullName>
    </alternativeName>
</protein>
<comment type="cofactor">
    <cofactor evidence="8">
        <name>dipyrromethane</name>
        <dbReference type="ChEBI" id="CHEBI:60342"/>
    </cofactor>
    <text evidence="8">Binds 1 dipyrromethane group covalently.</text>
</comment>
<dbReference type="FunFam" id="3.40.190.10:FF:000005">
    <property type="entry name" value="Porphobilinogen deaminase"/>
    <property type="match status" value="1"/>
</dbReference>
<dbReference type="InterPro" id="IPR022419">
    <property type="entry name" value="Porphobilin_deaminase_cofac_BS"/>
</dbReference>
<evidence type="ECO:0000256" key="8">
    <source>
        <dbReference type="HAMAP-Rule" id="MF_00260"/>
    </source>
</evidence>
<comment type="miscellaneous">
    <text evidence="8">The porphobilinogen subunits are added to the dipyrromethane group.</text>
</comment>
<comment type="catalytic activity">
    <reaction evidence="7 8">
        <text>4 porphobilinogen + H2O = hydroxymethylbilane + 4 NH4(+)</text>
        <dbReference type="Rhea" id="RHEA:13185"/>
        <dbReference type="ChEBI" id="CHEBI:15377"/>
        <dbReference type="ChEBI" id="CHEBI:28938"/>
        <dbReference type="ChEBI" id="CHEBI:57845"/>
        <dbReference type="ChEBI" id="CHEBI:58126"/>
        <dbReference type="EC" id="2.5.1.61"/>
    </reaction>
</comment>
<dbReference type="GeneID" id="83728467"/>
<dbReference type="RefSeq" id="WP_013062043.1">
    <property type="nucleotide sequence ID" value="NZ_CP030361.1"/>
</dbReference>
<dbReference type="PANTHER" id="PTHR11557">
    <property type="entry name" value="PORPHOBILINOGEN DEAMINASE"/>
    <property type="match status" value="1"/>
</dbReference>
<dbReference type="InterPro" id="IPR036803">
    <property type="entry name" value="Porphobilinogen_deaminase_C_sf"/>
</dbReference>
<name>A0A9X2PTY0_9BACT</name>
<comment type="pathway">
    <text evidence="2">Porphyrin-containing compound metabolism; protoporphyrin-IX biosynthesis; coproporphyrinogen-III from 5-aminolevulinate: step 2/4.</text>
</comment>
<feature type="modified residue" description="S-(dipyrrolylmethanemethyl)cysteine" evidence="8">
    <location>
        <position position="244"/>
    </location>
</feature>
<dbReference type="NCBIfam" id="TIGR00212">
    <property type="entry name" value="hemC"/>
    <property type="match status" value="1"/>
</dbReference>
<dbReference type="InterPro" id="IPR000860">
    <property type="entry name" value="HemC"/>
</dbReference>
<accession>A0A9X2PTY0</accession>
<dbReference type="HAMAP" id="MF_00260">
    <property type="entry name" value="Porphobil_deam"/>
    <property type="match status" value="1"/>
</dbReference>
<evidence type="ECO:0000256" key="1">
    <source>
        <dbReference type="ARBA" id="ARBA00002869"/>
    </source>
</evidence>
<evidence type="ECO:0000256" key="4">
    <source>
        <dbReference type="ARBA" id="ARBA00011245"/>
    </source>
</evidence>
<dbReference type="Pfam" id="PF03900">
    <property type="entry name" value="Porphobil_deamC"/>
    <property type="match status" value="1"/>
</dbReference>
<keyword evidence="6 8" id="KW-0627">Porphyrin biosynthesis</keyword>
<dbReference type="PRINTS" id="PR00151">
    <property type="entry name" value="PORPHBDMNASE"/>
</dbReference>
<comment type="similarity">
    <text evidence="3 8">Belongs to the HMBS family.</text>
</comment>
<dbReference type="InterPro" id="IPR022418">
    <property type="entry name" value="Porphobilinogen_deaminase_C"/>
</dbReference>
<dbReference type="PANTHER" id="PTHR11557:SF0">
    <property type="entry name" value="PORPHOBILINOGEN DEAMINASE"/>
    <property type="match status" value="1"/>
</dbReference>
<dbReference type="SUPFAM" id="SSF53850">
    <property type="entry name" value="Periplasmic binding protein-like II"/>
    <property type="match status" value="1"/>
</dbReference>
<proteinExistence type="inferred from homology"/>
<comment type="caution">
    <text evidence="11">The sequence shown here is derived from an EMBL/GenBank/DDBJ whole genome shotgun (WGS) entry which is preliminary data.</text>
</comment>
<organism evidence="11 12">
    <name type="scientific">Salinibacter ruber</name>
    <dbReference type="NCBI Taxonomy" id="146919"/>
    <lineage>
        <taxon>Bacteria</taxon>
        <taxon>Pseudomonadati</taxon>
        <taxon>Rhodothermota</taxon>
        <taxon>Rhodothermia</taxon>
        <taxon>Rhodothermales</taxon>
        <taxon>Salinibacteraceae</taxon>
        <taxon>Salinibacter</taxon>
    </lineage>
</organism>
<evidence type="ECO:0000313" key="12">
    <source>
        <dbReference type="Proteomes" id="UP001155144"/>
    </source>
</evidence>
<dbReference type="Gene3D" id="3.40.190.10">
    <property type="entry name" value="Periplasmic binding protein-like II"/>
    <property type="match status" value="2"/>
</dbReference>
<evidence type="ECO:0000256" key="3">
    <source>
        <dbReference type="ARBA" id="ARBA00005638"/>
    </source>
</evidence>
<evidence type="ECO:0000256" key="5">
    <source>
        <dbReference type="ARBA" id="ARBA00022679"/>
    </source>
</evidence>
<dbReference type="Pfam" id="PF01379">
    <property type="entry name" value="Porphobil_deam"/>
    <property type="match status" value="1"/>
</dbReference>
<dbReference type="EMBL" id="JANUBL010000002">
    <property type="protein sequence ID" value="MCS4121160.1"/>
    <property type="molecule type" value="Genomic_DNA"/>
</dbReference>
<evidence type="ECO:0000259" key="9">
    <source>
        <dbReference type="Pfam" id="PF01379"/>
    </source>
</evidence>
<reference evidence="11" key="1">
    <citation type="submission" date="2022-08" db="EMBL/GenBank/DDBJ databases">
        <title>Genomic Encyclopedia of Type Strains, Phase V (KMG-V): Genome sequencing to study the core and pangenomes of soil and plant-associated prokaryotes.</title>
        <authorList>
            <person name="Whitman W."/>
        </authorList>
    </citation>
    <scope>NUCLEOTIDE SEQUENCE</scope>
    <source>
        <strain evidence="11">SP3026</strain>
    </source>
</reference>
<dbReference type="GO" id="GO:0005737">
    <property type="term" value="C:cytoplasm"/>
    <property type="evidence" value="ECO:0007669"/>
    <property type="project" value="UniProtKB-UniRule"/>
</dbReference>
<dbReference type="Gene3D" id="3.30.160.40">
    <property type="entry name" value="Porphobilinogen deaminase, C-terminal domain"/>
    <property type="match status" value="1"/>
</dbReference>
<dbReference type="InterPro" id="IPR022417">
    <property type="entry name" value="Porphobilin_deaminase_N"/>
</dbReference>
<dbReference type="SUPFAM" id="SSF54782">
    <property type="entry name" value="Porphobilinogen deaminase (hydroxymethylbilane synthase), C-terminal domain"/>
    <property type="match status" value="1"/>
</dbReference>
<dbReference type="AlphaFoldDB" id="A0A9X2PTY0"/>
<gene>
    <name evidence="8" type="primary">hemC</name>
    <name evidence="11" type="ORF">GGP45_001502</name>
</gene>
<dbReference type="GO" id="GO:0006782">
    <property type="term" value="P:protoporphyrinogen IX biosynthetic process"/>
    <property type="evidence" value="ECO:0007669"/>
    <property type="project" value="UniProtKB-UniRule"/>
</dbReference>
<evidence type="ECO:0000256" key="6">
    <source>
        <dbReference type="ARBA" id="ARBA00023244"/>
    </source>
</evidence>